<feature type="region of interest" description="Disordered" evidence="5">
    <location>
        <begin position="34"/>
        <end position="62"/>
    </location>
</feature>
<evidence type="ECO:0000256" key="3">
    <source>
        <dbReference type="ARBA" id="ARBA00022989"/>
    </source>
</evidence>
<evidence type="ECO:0000256" key="6">
    <source>
        <dbReference type="SAM" id="Phobius"/>
    </source>
</evidence>
<dbReference type="AlphaFoldDB" id="A0A6H9YHE3"/>
<proteinExistence type="predicted"/>
<dbReference type="GO" id="GO:0005886">
    <property type="term" value="C:plasma membrane"/>
    <property type="evidence" value="ECO:0007669"/>
    <property type="project" value="UniProtKB-SubCell"/>
</dbReference>
<evidence type="ECO:0000256" key="4">
    <source>
        <dbReference type="ARBA" id="ARBA00023136"/>
    </source>
</evidence>
<dbReference type="InterPro" id="IPR020846">
    <property type="entry name" value="MFS_dom"/>
</dbReference>
<keyword evidence="4 6" id="KW-0472">Membrane</keyword>
<organism evidence="8 9">
    <name type="scientific">Actinomadura rudentiformis</name>
    <dbReference type="NCBI Taxonomy" id="359158"/>
    <lineage>
        <taxon>Bacteria</taxon>
        <taxon>Bacillati</taxon>
        <taxon>Actinomycetota</taxon>
        <taxon>Actinomycetes</taxon>
        <taxon>Streptosporangiales</taxon>
        <taxon>Thermomonosporaceae</taxon>
        <taxon>Actinomadura</taxon>
    </lineage>
</organism>
<feature type="transmembrane region" description="Helical" evidence="6">
    <location>
        <begin position="487"/>
        <end position="507"/>
    </location>
</feature>
<accession>A0A6H9YHE3</accession>
<comment type="subcellular location">
    <subcellularLocation>
        <location evidence="1">Cell membrane</location>
        <topology evidence="1">Multi-pass membrane protein</topology>
    </subcellularLocation>
</comment>
<reference evidence="8 9" key="1">
    <citation type="submission" date="2019-09" db="EMBL/GenBank/DDBJ databases">
        <title>Actinomadura physcomitrii sp. nov., a novel actinomycete isolated from moss [Physcomitrium sphaericum (Ludw) Fuernr].</title>
        <authorList>
            <person name="Zhuang X."/>
            <person name="Liu C."/>
        </authorList>
    </citation>
    <scope>NUCLEOTIDE SEQUENCE [LARGE SCALE GENOMIC DNA]</scope>
    <source>
        <strain evidence="8 9">HMC1</strain>
    </source>
</reference>
<name>A0A6H9YHE3_9ACTN</name>
<evidence type="ECO:0000313" key="8">
    <source>
        <dbReference type="EMBL" id="KAB2340123.1"/>
    </source>
</evidence>
<dbReference type="OrthoDB" id="7375466at2"/>
<feature type="compositionally biased region" description="Basic and acidic residues" evidence="5">
    <location>
        <begin position="35"/>
        <end position="48"/>
    </location>
</feature>
<feature type="transmembrane region" description="Helical" evidence="6">
    <location>
        <begin position="257"/>
        <end position="279"/>
    </location>
</feature>
<keyword evidence="9" id="KW-1185">Reference proteome</keyword>
<feature type="transmembrane region" description="Helical" evidence="6">
    <location>
        <begin position="416"/>
        <end position="440"/>
    </location>
</feature>
<feature type="transmembrane region" description="Helical" evidence="6">
    <location>
        <begin position="328"/>
        <end position="351"/>
    </location>
</feature>
<comment type="caution">
    <text evidence="8">The sequence shown here is derived from an EMBL/GenBank/DDBJ whole genome shotgun (WGS) entry which is preliminary data.</text>
</comment>
<dbReference type="Pfam" id="PF07690">
    <property type="entry name" value="MFS_1"/>
    <property type="match status" value="2"/>
</dbReference>
<feature type="domain" description="Major facilitator superfamily (MFS) profile" evidence="7">
    <location>
        <begin position="68"/>
        <end position="510"/>
    </location>
</feature>
<keyword evidence="3 6" id="KW-1133">Transmembrane helix</keyword>
<dbReference type="Proteomes" id="UP000468735">
    <property type="component" value="Unassembled WGS sequence"/>
</dbReference>
<dbReference type="Gene3D" id="1.20.1250.20">
    <property type="entry name" value="MFS general substrate transporter like domains"/>
    <property type="match status" value="1"/>
</dbReference>
<dbReference type="PROSITE" id="PS00216">
    <property type="entry name" value="SUGAR_TRANSPORT_1"/>
    <property type="match status" value="1"/>
</dbReference>
<evidence type="ECO:0000256" key="5">
    <source>
        <dbReference type="SAM" id="MobiDB-lite"/>
    </source>
</evidence>
<feature type="transmembrane region" description="Helical" evidence="6">
    <location>
        <begin position="225"/>
        <end position="245"/>
    </location>
</feature>
<dbReference type="InterPro" id="IPR005829">
    <property type="entry name" value="Sugar_transporter_CS"/>
</dbReference>
<feature type="transmembrane region" description="Helical" evidence="6">
    <location>
        <begin position="135"/>
        <end position="154"/>
    </location>
</feature>
<dbReference type="InterPro" id="IPR011701">
    <property type="entry name" value="MFS"/>
</dbReference>
<dbReference type="EMBL" id="WBMT01000031">
    <property type="protein sequence ID" value="KAB2340123.1"/>
    <property type="molecule type" value="Genomic_DNA"/>
</dbReference>
<dbReference type="InterPro" id="IPR036259">
    <property type="entry name" value="MFS_trans_sf"/>
</dbReference>
<evidence type="ECO:0000259" key="7">
    <source>
        <dbReference type="PROSITE" id="PS50850"/>
    </source>
</evidence>
<gene>
    <name evidence="8" type="ORF">F8566_45450</name>
</gene>
<keyword evidence="2 6" id="KW-0812">Transmembrane</keyword>
<dbReference type="SUPFAM" id="SSF103473">
    <property type="entry name" value="MFS general substrate transporter"/>
    <property type="match status" value="1"/>
</dbReference>
<sequence>MRRGACDRRAAHARRAARAHAGLRCERLVLAPAPGDRRTHAEDRHRQDPQGGTAAPVRRRMSSRRSPSIAAVCAGVFLGAIDVHLVNVAFPQILRDFPGTDLAGLSWVFTGYTIAFTAALLPAGGLADRFGRRRVYLAGLTVFVAASVGCAIAPSPGVLIAARLVQGAGGGVITPLALALILPWFTEERRGTGIGIWSATQSVAIAAGPTLSGILVTTWDWRTIFWLHLPVGAAAIALSLATLPPDPQNSDPALPDLPGLGLLAAAIGLPSLAIAQGQAWGLTDIRTALAMAAGLAAGYLFFRRSTRHPAPLVDLDVLRVTRRPNAAMFVLGLVIFAFPLAAVLFLTGVWGYSEARAGLAITPAPAVQVLVAPLAGRLMHRVGYRAMALGGAALLGASVILPALTADQAPAYPQVLLPALLVAGAGIAVLTTALSGAALADVPPSRLATGTALSVTSRACGAVLGLSALAAFLAGAPRDSLNAYQTVWWAMAVLCLTLLASSLRLPFRASTGA</sequence>
<dbReference type="Gene3D" id="1.20.1720.10">
    <property type="entry name" value="Multidrug resistance protein D"/>
    <property type="match status" value="1"/>
</dbReference>
<feature type="transmembrane region" description="Helical" evidence="6">
    <location>
        <begin position="382"/>
        <end position="404"/>
    </location>
</feature>
<dbReference type="GO" id="GO:0022857">
    <property type="term" value="F:transmembrane transporter activity"/>
    <property type="evidence" value="ECO:0007669"/>
    <property type="project" value="InterPro"/>
</dbReference>
<dbReference type="PANTHER" id="PTHR42718:SF48">
    <property type="entry name" value="CONSERVED TWO-DOMAIN MEMBRANE PROTEIN-RELATED"/>
    <property type="match status" value="1"/>
</dbReference>
<feature type="transmembrane region" description="Helical" evidence="6">
    <location>
        <begin position="357"/>
        <end position="375"/>
    </location>
</feature>
<dbReference type="PROSITE" id="PS50850">
    <property type="entry name" value="MFS"/>
    <property type="match status" value="1"/>
</dbReference>
<dbReference type="PANTHER" id="PTHR42718">
    <property type="entry name" value="MAJOR FACILITATOR SUPERFAMILY MULTIDRUG TRANSPORTER MFSC"/>
    <property type="match status" value="1"/>
</dbReference>
<dbReference type="CDD" id="cd17321">
    <property type="entry name" value="MFS_MMR_MDR_like"/>
    <property type="match status" value="1"/>
</dbReference>
<evidence type="ECO:0000313" key="9">
    <source>
        <dbReference type="Proteomes" id="UP000468735"/>
    </source>
</evidence>
<feature type="transmembrane region" description="Helical" evidence="6">
    <location>
        <begin position="452"/>
        <end position="475"/>
    </location>
</feature>
<protein>
    <submittedName>
        <fullName evidence="8">MFS transporter</fullName>
    </submittedName>
</protein>
<feature type="transmembrane region" description="Helical" evidence="6">
    <location>
        <begin position="102"/>
        <end position="123"/>
    </location>
</feature>
<feature type="transmembrane region" description="Helical" evidence="6">
    <location>
        <begin position="68"/>
        <end position="90"/>
    </location>
</feature>
<evidence type="ECO:0000256" key="2">
    <source>
        <dbReference type="ARBA" id="ARBA00022692"/>
    </source>
</evidence>
<evidence type="ECO:0000256" key="1">
    <source>
        <dbReference type="ARBA" id="ARBA00004651"/>
    </source>
</evidence>
<feature type="transmembrane region" description="Helical" evidence="6">
    <location>
        <begin position="194"/>
        <end position="219"/>
    </location>
</feature>